<gene>
    <name evidence="3" type="ORF">SAMN04488118_103369</name>
</gene>
<dbReference type="RefSeq" id="WP_232716193.1">
    <property type="nucleotide sequence ID" value="NZ_FMWG01000003.1"/>
</dbReference>
<proteinExistence type="predicted"/>
<sequence length="166" mass="18628">MTSLADRLRRLVGIGGAQETEPFAFKPEDICGIDPDNYLDSSRRSDTRNTRHSDHLPMLGPDVTPFQKQMNKDMAKMMQDMHAPGYSDDVNVDFLAMMIPHHQGAIDMAKLQLVHGDDPLTRRLAEEIIDGQQVEIQAMLARLKILREGPDKSLSDFPALDGTRKS</sequence>
<organism evidence="3 4">
    <name type="scientific">Epibacterium ulvae</name>
    <dbReference type="NCBI Taxonomy" id="1156985"/>
    <lineage>
        <taxon>Bacteria</taxon>
        <taxon>Pseudomonadati</taxon>
        <taxon>Pseudomonadota</taxon>
        <taxon>Alphaproteobacteria</taxon>
        <taxon>Rhodobacterales</taxon>
        <taxon>Roseobacteraceae</taxon>
        <taxon>Epibacterium</taxon>
    </lineage>
</organism>
<evidence type="ECO:0000259" key="2">
    <source>
        <dbReference type="Pfam" id="PF03713"/>
    </source>
</evidence>
<evidence type="ECO:0000256" key="1">
    <source>
        <dbReference type="SAM" id="MobiDB-lite"/>
    </source>
</evidence>
<dbReference type="PANTHER" id="PTHR36933:SF1">
    <property type="entry name" value="SLL0788 PROTEIN"/>
    <property type="match status" value="1"/>
</dbReference>
<dbReference type="PANTHER" id="PTHR36933">
    <property type="entry name" value="SLL0788 PROTEIN"/>
    <property type="match status" value="1"/>
</dbReference>
<protein>
    <recommendedName>
        <fullName evidence="2">DUF305 domain-containing protein</fullName>
    </recommendedName>
</protein>
<reference evidence="3 4" key="1">
    <citation type="submission" date="2016-10" db="EMBL/GenBank/DDBJ databases">
        <authorList>
            <person name="de Groot N.N."/>
        </authorList>
    </citation>
    <scope>NUCLEOTIDE SEQUENCE [LARGE SCALE GENOMIC DNA]</scope>
    <source>
        <strain evidence="3 4">U95</strain>
    </source>
</reference>
<evidence type="ECO:0000313" key="4">
    <source>
        <dbReference type="Proteomes" id="UP000198767"/>
    </source>
</evidence>
<accession>A0A1G5QAP4</accession>
<keyword evidence="4" id="KW-1185">Reference proteome</keyword>
<dbReference type="EMBL" id="FMWG01000003">
    <property type="protein sequence ID" value="SCZ58646.1"/>
    <property type="molecule type" value="Genomic_DNA"/>
</dbReference>
<dbReference type="InterPro" id="IPR012347">
    <property type="entry name" value="Ferritin-like"/>
</dbReference>
<dbReference type="Pfam" id="PF03713">
    <property type="entry name" value="DUF305"/>
    <property type="match status" value="1"/>
</dbReference>
<dbReference type="InterPro" id="IPR005183">
    <property type="entry name" value="DUF305_CopM-like"/>
</dbReference>
<dbReference type="Proteomes" id="UP000198767">
    <property type="component" value="Unassembled WGS sequence"/>
</dbReference>
<feature type="region of interest" description="Disordered" evidence="1">
    <location>
        <begin position="36"/>
        <end position="65"/>
    </location>
</feature>
<name>A0A1G5QAP4_9RHOB</name>
<dbReference type="STRING" id="1156985.SAMN04488118_103369"/>
<dbReference type="Gene3D" id="1.20.1260.10">
    <property type="match status" value="1"/>
</dbReference>
<feature type="compositionally biased region" description="Basic and acidic residues" evidence="1">
    <location>
        <begin position="41"/>
        <end position="55"/>
    </location>
</feature>
<evidence type="ECO:0000313" key="3">
    <source>
        <dbReference type="EMBL" id="SCZ58646.1"/>
    </source>
</evidence>
<dbReference type="AlphaFoldDB" id="A0A1G5QAP4"/>
<feature type="domain" description="DUF305" evidence="2">
    <location>
        <begin position="64"/>
        <end position="140"/>
    </location>
</feature>